<evidence type="ECO:0000313" key="1">
    <source>
        <dbReference type="EMBL" id="EEF46669.1"/>
    </source>
</evidence>
<proteinExistence type="predicted"/>
<organism evidence="1 2">
    <name type="scientific">Ricinus communis</name>
    <name type="common">Castor bean</name>
    <dbReference type="NCBI Taxonomy" id="3988"/>
    <lineage>
        <taxon>Eukaryota</taxon>
        <taxon>Viridiplantae</taxon>
        <taxon>Streptophyta</taxon>
        <taxon>Embryophyta</taxon>
        <taxon>Tracheophyta</taxon>
        <taxon>Spermatophyta</taxon>
        <taxon>Magnoliopsida</taxon>
        <taxon>eudicotyledons</taxon>
        <taxon>Gunneridae</taxon>
        <taxon>Pentapetalae</taxon>
        <taxon>rosids</taxon>
        <taxon>fabids</taxon>
        <taxon>Malpighiales</taxon>
        <taxon>Euphorbiaceae</taxon>
        <taxon>Acalyphoideae</taxon>
        <taxon>Acalypheae</taxon>
        <taxon>Ricinus</taxon>
    </lineage>
</organism>
<evidence type="ECO:0000313" key="2">
    <source>
        <dbReference type="Proteomes" id="UP000008311"/>
    </source>
</evidence>
<sequence length="126" mass="14314">MTTTSSDPSQPIAEEAIPKDNIGWYARIASIFLYGRSRLINEDDCIEVKFTHPFSKCLVPRPYLEKKYRTITTTMQMPLLAKELTNLINFPVDTRELRERPPGRASCSADVSHSSGYDFGQCLKIL</sequence>
<gene>
    <name evidence="1" type="ORF">RCOM_1549530</name>
</gene>
<dbReference type="InParanoid" id="B9RPQ3"/>
<dbReference type="EMBL" id="EQ973796">
    <property type="protein sequence ID" value="EEF46669.1"/>
    <property type="molecule type" value="Genomic_DNA"/>
</dbReference>
<accession>B9RPQ3</accession>
<reference evidence="2" key="1">
    <citation type="journal article" date="2010" name="Nat. Biotechnol.">
        <title>Draft genome sequence of the oilseed species Ricinus communis.</title>
        <authorList>
            <person name="Chan A.P."/>
            <person name="Crabtree J."/>
            <person name="Zhao Q."/>
            <person name="Lorenzi H."/>
            <person name="Orvis J."/>
            <person name="Puiu D."/>
            <person name="Melake-Berhan A."/>
            <person name="Jones K.M."/>
            <person name="Redman J."/>
            <person name="Chen G."/>
            <person name="Cahoon E.B."/>
            <person name="Gedil M."/>
            <person name="Stanke M."/>
            <person name="Haas B.J."/>
            <person name="Wortman J.R."/>
            <person name="Fraser-Liggett C.M."/>
            <person name="Ravel J."/>
            <person name="Rabinowicz P.D."/>
        </authorList>
    </citation>
    <scope>NUCLEOTIDE SEQUENCE [LARGE SCALE GENOMIC DNA]</scope>
    <source>
        <strain evidence="2">cv. Hale</strain>
    </source>
</reference>
<name>B9RPQ3_RICCO</name>
<dbReference type="Proteomes" id="UP000008311">
    <property type="component" value="Unassembled WGS sequence"/>
</dbReference>
<dbReference type="AlphaFoldDB" id="B9RPQ3"/>
<keyword evidence="2" id="KW-1185">Reference proteome</keyword>
<protein>
    <submittedName>
        <fullName evidence="1">Uncharacterized protein</fullName>
    </submittedName>
</protein>